<dbReference type="AlphaFoldDB" id="A0A1A3GTV4"/>
<dbReference type="STRING" id="56689.GCA_001291445_04976"/>
<gene>
    <name evidence="1" type="ORF">A5630_28700</name>
</gene>
<name>A0A1A3GTV4_MYCMU</name>
<dbReference type="Proteomes" id="UP000093898">
    <property type="component" value="Unassembled WGS sequence"/>
</dbReference>
<proteinExistence type="predicted"/>
<dbReference type="EMBL" id="LZLC01000194">
    <property type="protein sequence ID" value="OBJ38764.1"/>
    <property type="molecule type" value="Genomic_DNA"/>
</dbReference>
<reference evidence="1 2" key="1">
    <citation type="submission" date="2016-06" db="EMBL/GenBank/DDBJ databases">
        <authorList>
            <person name="Kjaerup R.B."/>
            <person name="Dalgaard T.S."/>
            <person name="Juul-Madsen H.R."/>
        </authorList>
    </citation>
    <scope>NUCLEOTIDE SEQUENCE [LARGE SCALE GENOMIC DNA]</scope>
    <source>
        <strain evidence="1 2">1127319.6</strain>
    </source>
</reference>
<accession>A0A1A3GTV4</accession>
<sequence>MTVHVTRDGGAVDEFARFADRYIKHTDGSLEIVRSGSAQTNKYGAGSWVDVTGDEKQPRHVRFREWFARLIAPGGRSAGAGD</sequence>
<organism evidence="1 2">
    <name type="scientific">Mycolicibacterium mucogenicum</name>
    <name type="common">Mycobacterium mucogenicum</name>
    <dbReference type="NCBI Taxonomy" id="56689"/>
    <lineage>
        <taxon>Bacteria</taxon>
        <taxon>Bacillati</taxon>
        <taxon>Actinomycetota</taxon>
        <taxon>Actinomycetes</taxon>
        <taxon>Mycobacteriales</taxon>
        <taxon>Mycobacteriaceae</taxon>
        <taxon>Mycolicibacterium</taxon>
    </lineage>
</organism>
<evidence type="ECO:0000313" key="2">
    <source>
        <dbReference type="Proteomes" id="UP000093898"/>
    </source>
</evidence>
<evidence type="ECO:0000313" key="1">
    <source>
        <dbReference type="EMBL" id="OBJ38764.1"/>
    </source>
</evidence>
<comment type="caution">
    <text evidence="1">The sequence shown here is derived from an EMBL/GenBank/DDBJ whole genome shotgun (WGS) entry which is preliminary data.</text>
</comment>
<dbReference type="OrthoDB" id="4633378at2"/>
<dbReference type="RefSeq" id="WP_064983821.1">
    <property type="nucleotide sequence ID" value="NZ_LZLC01000194.1"/>
</dbReference>
<protein>
    <submittedName>
        <fullName evidence="1">Uncharacterized protein</fullName>
    </submittedName>
</protein>